<dbReference type="EMBL" id="FN596754">
    <property type="protein sequence ID" value="CCB62349.1"/>
    <property type="molecule type" value="Genomic_DNA"/>
</dbReference>
<proteinExistence type="predicted"/>
<dbReference type="ExpressionAtlas" id="F6I5Y1">
    <property type="expression patterns" value="baseline"/>
</dbReference>
<dbReference type="Proteomes" id="UP000009183">
    <property type="component" value="Chromosome 3"/>
</dbReference>
<dbReference type="AlphaFoldDB" id="F6I5Y1"/>
<dbReference type="PaxDb" id="29760-VIT_03s0180g00190.t01"/>
<organism evidence="1 2">
    <name type="scientific">Vitis vinifera</name>
    <name type="common">Grape</name>
    <dbReference type="NCBI Taxonomy" id="29760"/>
    <lineage>
        <taxon>Eukaryota</taxon>
        <taxon>Viridiplantae</taxon>
        <taxon>Streptophyta</taxon>
        <taxon>Embryophyta</taxon>
        <taxon>Tracheophyta</taxon>
        <taxon>Spermatophyta</taxon>
        <taxon>Magnoliopsida</taxon>
        <taxon>eudicotyledons</taxon>
        <taxon>Gunneridae</taxon>
        <taxon>Pentapetalae</taxon>
        <taxon>rosids</taxon>
        <taxon>Vitales</taxon>
        <taxon>Vitaceae</taxon>
        <taxon>Viteae</taxon>
        <taxon>Vitis</taxon>
    </lineage>
</organism>
<evidence type="ECO:0000313" key="1">
    <source>
        <dbReference type="EMBL" id="CCB62349.1"/>
    </source>
</evidence>
<reference evidence="2" key="1">
    <citation type="journal article" date="2007" name="Nature">
        <title>The grapevine genome sequence suggests ancestral hexaploidization in major angiosperm phyla.</title>
        <authorList>
            <consortium name="The French-Italian Public Consortium for Grapevine Genome Characterization."/>
            <person name="Jaillon O."/>
            <person name="Aury J.-M."/>
            <person name="Noel B."/>
            <person name="Policriti A."/>
            <person name="Clepet C."/>
            <person name="Casagrande A."/>
            <person name="Choisne N."/>
            <person name="Aubourg S."/>
            <person name="Vitulo N."/>
            <person name="Jubin C."/>
            <person name="Vezzi A."/>
            <person name="Legeai F."/>
            <person name="Hugueney P."/>
            <person name="Dasilva C."/>
            <person name="Horner D."/>
            <person name="Mica E."/>
            <person name="Jublot D."/>
            <person name="Poulain J."/>
            <person name="Bruyere C."/>
            <person name="Billault A."/>
            <person name="Segurens B."/>
            <person name="Gouyvenoux M."/>
            <person name="Ugarte E."/>
            <person name="Cattonaro F."/>
            <person name="Anthouard V."/>
            <person name="Vico V."/>
            <person name="Del Fabbro C."/>
            <person name="Alaux M."/>
            <person name="Di Gaspero G."/>
            <person name="Dumas V."/>
            <person name="Felice N."/>
            <person name="Paillard S."/>
            <person name="Juman I."/>
            <person name="Moroldo M."/>
            <person name="Scalabrin S."/>
            <person name="Canaguier A."/>
            <person name="Le Clainche I."/>
            <person name="Malacrida G."/>
            <person name="Durand E."/>
            <person name="Pesole G."/>
            <person name="Laucou V."/>
            <person name="Chatelet P."/>
            <person name="Merdinoglu D."/>
            <person name="Delledonne M."/>
            <person name="Pezzotti M."/>
            <person name="Lecharny A."/>
            <person name="Scarpelli C."/>
            <person name="Artiguenave F."/>
            <person name="Pe M.E."/>
            <person name="Valle G."/>
            <person name="Morgante M."/>
            <person name="Caboche M."/>
            <person name="Adam-Blondon A.-F."/>
            <person name="Weissenbach J."/>
            <person name="Quetier F."/>
            <person name="Wincker P."/>
        </authorList>
    </citation>
    <scope>NUCLEOTIDE SEQUENCE [LARGE SCALE GENOMIC DNA]</scope>
    <source>
        <strain evidence="2">cv. Pinot noir / PN40024</strain>
    </source>
</reference>
<dbReference type="HOGENOM" id="CLU_2547223_0_0_1"/>
<accession>F6I5Y1</accession>
<dbReference type="InParanoid" id="F6I5Y1"/>
<protein>
    <submittedName>
        <fullName evidence="1">Uncharacterized protein</fullName>
    </submittedName>
</protein>
<evidence type="ECO:0000313" key="2">
    <source>
        <dbReference type="Proteomes" id="UP000009183"/>
    </source>
</evidence>
<keyword evidence="2" id="KW-1185">Reference proteome</keyword>
<name>F6I5Y1_VITVI</name>
<gene>
    <name evidence="1" type="ordered locus">VIT_03s0180g00190</name>
</gene>
<sequence length="83" mass="9380">MNVSGSLEEFRPEFNIPLSLNLHFVEDGEVNFIMGSPDKGEMLLSKSYFEVGLKLPLPPLFKDIVNHLHLAPNQLCINMIRLA</sequence>